<dbReference type="SUPFAM" id="SSF56219">
    <property type="entry name" value="DNase I-like"/>
    <property type="match status" value="1"/>
</dbReference>
<keyword evidence="3" id="KW-0255">Endonuclease</keyword>
<dbReference type="Pfam" id="PF03372">
    <property type="entry name" value="Exo_endo_phos"/>
    <property type="match status" value="1"/>
</dbReference>
<dbReference type="GO" id="GO:0004527">
    <property type="term" value="F:exonuclease activity"/>
    <property type="evidence" value="ECO:0007669"/>
    <property type="project" value="UniProtKB-KW"/>
</dbReference>
<sequence>MLGCMVTIGTWNLENLFRPGEGSGPDSSTEYEKKLESLAETITNLGPDVLAVQEVGDPAALEDLAGKLQGTWRTALADPDGRGICVGFLSQSALSKVEEIADFPEGLSPVQINDKGETIEQMGRPALKVRVRKDAEMFDIVSVHLKSKLLSYPGGRFSPRGQHTRVNALATRSTHCIAEAAAVRSGVVDLLAGDGRENIVIVAGDLNDEPQAATTQILLGPGGSEVGTTGYERADKGDAMRMWNLAGLIPEDRQFTRIYRGRGELIDHIMVSHALTTKVDSVTTGREDISSVDDSPSRRDAAEASDHRPVVATFNVCKGK</sequence>
<evidence type="ECO:0000256" key="1">
    <source>
        <dbReference type="SAM" id="MobiDB-lite"/>
    </source>
</evidence>
<evidence type="ECO:0000313" key="4">
    <source>
        <dbReference type="Proteomes" id="UP000234300"/>
    </source>
</evidence>
<gene>
    <name evidence="3" type="ORF">BAURA86_00570</name>
</gene>
<organism evidence="3 4">
    <name type="scientific">Brevibacterium aurantiacum</name>
    <dbReference type="NCBI Taxonomy" id="273384"/>
    <lineage>
        <taxon>Bacteria</taxon>
        <taxon>Bacillati</taxon>
        <taxon>Actinomycetota</taxon>
        <taxon>Actinomycetes</taxon>
        <taxon>Micrococcales</taxon>
        <taxon>Brevibacteriaceae</taxon>
        <taxon>Brevibacterium</taxon>
    </lineage>
</organism>
<feature type="region of interest" description="Disordered" evidence="1">
    <location>
        <begin position="286"/>
        <end position="306"/>
    </location>
</feature>
<reference evidence="3 4" key="1">
    <citation type="submission" date="2017-03" db="EMBL/GenBank/DDBJ databases">
        <authorList>
            <person name="Afonso C.L."/>
            <person name="Miller P.J."/>
            <person name="Scott M.A."/>
            <person name="Spackman E."/>
            <person name="Goraichik I."/>
            <person name="Dimitrov K.M."/>
            <person name="Suarez D.L."/>
            <person name="Swayne D.E."/>
        </authorList>
    </citation>
    <scope>NUCLEOTIDE SEQUENCE [LARGE SCALE GENOMIC DNA]</scope>
    <source>
        <strain evidence="4">8(6)</strain>
    </source>
</reference>
<accession>A0A2H1IEV3</accession>
<dbReference type="GO" id="GO:0004519">
    <property type="term" value="F:endonuclease activity"/>
    <property type="evidence" value="ECO:0007669"/>
    <property type="project" value="UniProtKB-KW"/>
</dbReference>
<dbReference type="InterPro" id="IPR005135">
    <property type="entry name" value="Endo/exonuclease/phosphatase"/>
</dbReference>
<dbReference type="EMBL" id="FXZI01000001">
    <property type="protein sequence ID" value="SMX73738.1"/>
    <property type="molecule type" value="Genomic_DNA"/>
</dbReference>
<evidence type="ECO:0000313" key="3">
    <source>
        <dbReference type="EMBL" id="SMX73738.1"/>
    </source>
</evidence>
<keyword evidence="3" id="KW-0540">Nuclease</keyword>
<dbReference type="Proteomes" id="UP000234300">
    <property type="component" value="Unassembled WGS sequence"/>
</dbReference>
<evidence type="ECO:0000259" key="2">
    <source>
        <dbReference type="Pfam" id="PF03372"/>
    </source>
</evidence>
<proteinExistence type="predicted"/>
<feature type="domain" description="Endonuclease/exonuclease/phosphatase" evidence="2">
    <location>
        <begin position="9"/>
        <end position="307"/>
    </location>
</feature>
<keyword evidence="3" id="KW-0269">Exonuclease</keyword>
<name>A0A2H1IEV3_BREAU</name>
<dbReference type="PANTHER" id="PTHR42834">
    <property type="entry name" value="ENDONUCLEASE/EXONUCLEASE/PHOSPHATASE FAMILY PROTEIN (AFU_ORTHOLOGUE AFUA_3G09210)"/>
    <property type="match status" value="1"/>
</dbReference>
<dbReference type="InterPro" id="IPR036691">
    <property type="entry name" value="Endo/exonu/phosph_ase_sf"/>
</dbReference>
<dbReference type="PANTHER" id="PTHR42834:SF1">
    <property type="entry name" value="ENDONUCLEASE_EXONUCLEASE_PHOSPHATASE FAMILY PROTEIN (AFU_ORTHOLOGUE AFUA_3G09210)"/>
    <property type="match status" value="1"/>
</dbReference>
<dbReference type="Gene3D" id="3.60.10.10">
    <property type="entry name" value="Endonuclease/exonuclease/phosphatase"/>
    <property type="match status" value="1"/>
</dbReference>
<dbReference type="AlphaFoldDB" id="A0A2H1IEV3"/>
<protein>
    <submittedName>
        <fullName evidence="3">Endonuclease/Exonuclease/phosphatase family protein</fullName>
    </submittedName>
</protein>
<keyword evidence="3" id="KW-0378">Hydrolase</keyword>